<dbReference type="EMBL" id="GBEZ01007219">
    <property type="protein sequence ID" value="JAC78230.1"/>
    <property type="molecule type" value="Transcribed_RNA"/>
</dbReference>
<proteinExistence type="predicted"/>
<gene>
    <name evidence="1" type="ORF">TSPGSL018_15685</name>
</gene>
<feature type="non-terminal residue" evidence="1">
    <location>
        <position position="86"/>
    </location>
</feature>
<organism evidence="1">
    <name type="scientific">Tetraselmis sp. GSL018</name>
    <dbReference type="NCBI Taxonomy" id="582737"/>
    <lineage>
        <taxon>Eukaryota</taxon>
        <taxon>Viridiplantae</taxon>
        <taxon>Chlorophyta</taxon>
        <taxon>core chlorophytes</taxon>
        <taxon>Chlorodendrophyceae</taxon>
        <taxon>Chlorodendrales</taxon>
        <taxon>Chlorodendraceae</taxon>
        <taxon>Tetraselmis</taxon>
    </lineage>
</organism>
<reference evidence="1" key="1">
    <citation type="submission" date="2014-05" db="EMBL/GenBank/DDBJ databases">
        <title>The transcriptome of the halophilic microalga Tetraselmis sp. GSL018 isolated from the Great Salt Lake, Utah.</title>
        <authorList>
            <person name="Jinkerson R.E."/>
            <person name="D'Adamo S."/>
            <person name="Posewitz M.C."/>
        </authorList>
    </citation>
    <scope>NUCLEOTIDE SEQUENCE</scope>
    <source>
        <strain evidence="1">GSL018</strain>
    </source>
</reference>
<name>A0A061S5R4_9CHLO</name>
<evidence type="ECO:0000313" key="1">
    <source>
        <dbReference type="EMBL" id="JAC78230.1"/>
    </source>
</evidence>
<sequence>MVSFHTTAPSLQADRTLCRKAHTGPWQHILLTSCSSHMEQSARCMEQPAASIEGDERLSWGSLKAQVDKLERLLDERSSFADLLAD</sequence>
<dbReference type="AlphaFoldDB" id="A0A061S5R4"/>
<accession>A0A061S5R4</accession>
<protein>
    <submittedName>
        <fullName evidence="1">Uncharacterized protein</fullName>
    </submittedName>
</protein>